<dbReference type="OrthoDB" id="248320at2759"/>
<evidence type="ECO:0000259" key="5">
    <source>
        <dbReference type="Pfam" id="PF16755"/>
    </source>
</evidence>
<evidence type="ECO:0000313" key="6">
    <source>
        <dbReference type="EMBL" id="OBZ86836.1"/>
    </source>
</evidence>
<keyword evidence="7" id="KW-1185">Reference proteome</keyword>
<feature type="domain" description="Nucleoporin Nup159/Nup146 N-terminal" evidence="5">
    <location>
        <begin position="52"/>
        <end position="414"/>
    </location>
</feature>
<feature type="compositionally biased region" description="Basic and acidic residues" evidence="4">
    <location>
        <begin position="680"/>
        <end position="777"/>
    </location>
</feature>
<proteinExistence type="predicted"/>
<sequence length="998" mass="110946">MLNRFEALEQEPTLEVGEQETVDFLRFKSLVTDVKVKFENSQFQPTKNLKCASLLACSSRYGYVVVGSFTGFTIAQTANLRSTVYETSQSETATLDQVISVTVSEGAVNVLALSADECQLFIGVIGGILLTYNVQDIIQKRETAKPVQTHTMPANILHIQPNPEAHPEIVAIINEKNECQLINYMKKTVVAVIPDATAICWSPKGKQIAVGTSNGTIHTHDINGTIKDKIFPPVALKANYQGEAENICVNNIVWIENHVFLAIYPQPQGTDSAVHLIHTPYIINRKPQVEDERYTMLEEITPIYNFDTPESHFHTCVLRNFGPKAKTLIILANSGANDLAVIGQNSEGQWATWLLQDESIPTLPISDDDVTDTYPLGLAIDLSATEPLSPHDSAESEEPVAPTPVLYILTTEGLICSYHIYNDDLAKTGQKYKGMVSAKGIDQISAPTEIKSDNITTKLAGLGAISESKIPSFSALRTSYPSVSTSAFGINPSDADISKLGFSGFNFGNKDDPKVSFASLVKPSLSDSSKKQPSASGFVSPEFGNTSAFGTLSGSGNSFTLPAAATPSTPFGGYKTILPPSSTIKPFGETSSQTNRFSPQFAPSILNSSYDQRKLSQTEDKPYRATLEEDPSYVANIPSAVSDEQTIKDDTSYSMSFKIFRDILDEQLTGQGSVQSTEEDTIHSDGEYTEQKEDSKEDKQQQREKPEHEKCSEEEKYEEESKHEEEEKKLNEEHIAEEKRHQEEQMRIESERMAEEKRREDEEKKRKDEEKRREEERIAGEKKRLFEKIESTKFATCKKSSRPSSSINRTSGLPRLADEFEAAYFDTLEEVESAAYLVQDVSDVLLFQTKHTFNLKDMSELDNQNCLWALGEAEDLSCISSELSSAYEKANVSLKQISVRVLELCEAVDNLSTKKNVIENFVDEDKPGTPLDHNEFENDSANQSRSIEDKISKLEDKISIAQARLKELEQSIQMSTTNKKGNTSQFSLYSLPGWRTLN</sequence>
<reference evidence="6 7" key="1">
    <citation type="submission" date="2016-03" db="EMBL/GenBank/DDBJ databases">
        <title>Choanephora cucurbitarum.</title>
        <authorList>
            <person name="Min B."/>
            <person name="Park H."/>
            <person name="Park J.-H."/>
            <person name="Shin H.-D."/>
            <person name="Choi I.-G."/>
        </authorList>
    </citation>
    <scope>NUCLEOTIDE SEQUENCE [LARGE SCALE GENOMIC DNA]</scope>
    <source>
        <strain evidence="6 7">KUS-F28377</strain>
    </source>
</reference>
<feature type="region of interest" description="Disordered" evidence="4">
    <location>
        <begin position="670"/>
        <end position="777"/>
    </location>
</feature>
<dbReference type="Pfam" id="PF16755">
    <property type="entry name" value="Beta-prop_NUP159_NUP214"/>
    <property type="match status" value="1"/>
</dbReference>
<keyword evidence="2" id="KW-0813">Transport</keyword>
<feature type="region of interest" description="Disordered" evidence="4">
    <location>
        <begin position="610"/>
        <end position="630"/>
    </location>
</feature>
<dbReference type="AlphaFoldDB" id="A0A1C7NE69"/>
<dbReference type="InterPro" id="IPR001680">
    <property type="entry name" value="WD40_rpt"/>
</dbReference>
<protein>
    <recommendedName>
        <fullName evidence="5">Nucleoporin Nup159/Nup146 N-terminal domain-containing protein</fullName>
    </recommendedName>
</protein>
<dbReference type="GO" id="GO:0005634">
    <property type="term" value="C:nucleus"/>
    <property type="evidence" value="ECO:0007669"/>
    <property type="project" value="UniProtKB-SubCell"/>
</dbReference>
<name>A0A1C7NE69_9FUNG</name>
<comment type="caution">
    <text evidence="6">The sequence shown here is derived from an EMBL/GenBank/DDBJ whole genome shotgun (WGS) entry which is preliminary data.</text>
</comment>
<feature type="compositionally biased region" description="Basic and acidic residues" evidence="4">
    <location>
        <begin position="611"/>
        <end position="627"/>
    </location>
</feature>
<evidence type="ECO:0000256" key="4">
    <source>
        <dbReference type="SAM" id="MobiDB-lite"/>
    </source>
</evidence>
<evidence type="ECO:0000256" key="3">
    <source>
        <dbReference type="ARBA" id="ARBA00023242"/>
    </source>
</evidence>
<comment type="subcellular location">
    <subcellularLocation>
        <location evidence="1">Nucleus</location>
    </subcellularLocation>
</comment>
<evidence type="ECO:0000256" key="2">
    <source>
        <dbReference type="ARBA" id="ARBA00022448"/>
    </source>
</evidence>
<dbReference type="InterPro" id="IPR039462">
    <property type="entry name" value="Nup159/Nup146_N"/>
</dbReference>
<dbReference type="SUPFAM" id="SSF117289">
    <property type="entry name" value="Nucleoporin domain"/>
    <property type="match status" value="1"/>
</dbReference>
<accession>A0A1C7NE69</accession>
<dbReference type="Gene3D" id="2.130.10.10">
    <property type="entry name" value="YVTN repeat-like/Quinoprotein amine dehydrogenase"/>
    <property type="match status" value="1"/>
</dbReference>
<evidence type="ECO:0000256" key="1">
    <source>
        <dbReference type="ARBA" id="ARBA00004123"/>
    </source>
</evidence>
<feature type="compositionally biased region" description="Basic and acidic residues" evidence="4">
    <location>
        <begin position="924"/>
        <end position="936"/>
    </location>
</feature>
<evidence type="ECO:0000313" key="7">
    <source>
        <dbReference type="Proteomes" id="UP000093000"/>
    </source>
</evidence>
<organism evidence="6 7">
    <name type="scientific">Choanephora cucurbitarum</name>
    <dbReference type="NCBI Taxonomy" id="101091"/>
    <lineage>
        <taxon>Eukaryota</taxon>
        <taxon>Fungi</taxon>
        <taxon>Fungi incertae sedis</taxon>
        <taxon>Mucoromycota</taxon>
        <taxon>Mucoromycotina</taxon>
        <taxon>Mucoromycetes</taxon>
        <taxon>Mucorales</taxon>
        <taxon>Mucorineae</taxon>
        <taxon>Choanephoraceae</taxon>
        <taxon>Choanephoroideae</taxon>
        <taxon>Choanephora</taxon>
    </lineage>
</organism>
<dbReference type="EMBL" id="LUGH01000267">
    <property type="protein sequence ID" value="OBZ86836.1"/>
    <property type="molecule type" value="Genomic_DNA"/>
</dbReference>
<dbReference type="SMART" id="SM00320">
    <property type="entry name" value="WD40"/>
    <property type="match status" value="2"/>
</dbReference>
<gene>
    <name evidence="6" type="ORF">A0J61_05105</name>
</gene>
<dbReference type="InterPro" id="IPR015943">
    <property type="entry name" value="WD40/YVTN_repeat-like_dom_sf"/>
</dbReference>
<dbReference type="STRING" id="101091.A0A1C7NE69"/>
<feature type="region of interest" description="Disordered" evidence="4">
    <location>
        <begin position="924"/>
        <end position="945"/>
    </location>
</feature>
<dbReference type="InParanoid" id="A0A1C7NE69"/>
<dbReference type="Proteomes" id="UP000093000">
    <property type="component" value="Unassembled WGS sequence"/>
</dbReference>
<keyword evidence="3" id="KW-0539">Nucleus</keyword>